<dbReference type="AlphaFoldDB" id="A0A212LPY2"/>
<sequence>MSLCCFPGGYMAEKTNKLTVGLVKSELTDFAQIARPEASAIEIEGIGTFYTEPSHPHPPDWIANFFGTTLGPSLGLLSSSAKGILLAHVPNGGVERILAVIFGHGRHLLNEGVLEERFGLKVVLNSVDPDSLRSIDKTALGSIPKQSREQISREGGAANFGIDIEQDLVNSVTGKSRFKLFGRTISGRDTFAGSAKIDVSNVANFLVETLKQYESEVYKERFDWIDQIKDVRSKDTIDCLNCILVDRLKAGDLENIWMAPPEILEWADVKGFRYLRKRSADVPDLDIKELLLAAGDTEITLDWLKNAQIILFSAKSDDVADRWPVYKCIYAEIEASGAMHVLNAGKWYQVAQDFTALVNEDFASIPESTIELPDYAHESEALYNKAAADHLDGSHCMDADLITHGGGQSRIEFCDILTPNKELLHIKRYSGSQQMSHLFSQGVVSAELFVSDAEFRQKVNDKLPDEHKLADTSARPNPADYEVIFTIISKSANALNLPFFSKVSLRNARRRLRGYGFRVSKKKVRAIGNVA</sequence>
<dbReference type="EMBL" id="FMJD01000013">
    <property type="protein sequence ID" value="SCM79557.1"/>
    <property type="molecule type" value="Genomic_DNA"/>
</dbReference>
<organism evidence="1">
    <name type="scientific">uncultured Pleomorphomonas sp</name>
    <dbReference type="NCBI Taxonomy" id="442121"/>
    <lineage>
        <taxon>Bacteria</taxon>
        <taxon>Pseudomonadati</taxon>
        <taxon>Pseudomonadota</taxon>
        <taxon>Alphaproteobacteria</taxon>
        <taxon>Hyphomicrobiales</taxon>
        <taxon>Pleomorphomonadaceae</taxon>
        <taxon>Pleomorphomonas</taxon>
        <taxon>environmental samples</taxon>
    </lineage>
</organism>
<dbReference type="InterPro" id="IPR026487">
    <property type="entry name" value="CHP04141"/>
</dbReference>
<dbReference type="NCBIfam" id="TIGR04141">
    <property type="entry name" value="TIGR04141 family sporadically distributed protein"/>
    <property type="match status" value="1"/>
</dbReference>
<accession>A0A212LPY2</accession>
<reference evidence="1" key="1">
    <citation type="submission" date="2016-08" db="EMBL/GenBank/DDBJ databases">
        <authorList>
            <person name="Seilhamer J.J."/>
        </authorList>
    </citation>
    <scope>NUCLEOTIDE SEQUENCE</scope>
    <source>
        <strain evidence="1">86</strain>
    </source>
</reference>
<gene>
    <name evidence="1" type="ORF">KL86PLE_90501</name>
</gene>
<protein>
    <recommendedName>
        <fullName evidence="2">Sporadically distributed protein, TIGR04141 family</fullName>
    </recommendedName>
</protein>
<name>A0A212LPY2_9HYPH</name>
<dbReference type="Pfam" id="PF19614">
    <property type="entry name" value="DUF6119"/>
    <property type="match status" value="1"/>
</dbReference>
<evidence type="ECO:0000313" key="1">
    <source>
        <dbReference type="EMBL" id="SCM79557.1"/>
    </source>
</evidence>
<proteinExistence type="predicted"/>
<evidence type="ECO:0008006" key="2">
    <source>
        <dbReference type="Google" id="ProtNLM"/>
    </source>
</evidence>